<gene>
    <name evidence="1" type="ORF">BJ508DRAFT_367459</name>
</gene>
<dbReference type="Proteomes" id="UP000275078">
    <property type="component" value="Unassembled WGS sequence"/>
</dbReference>
<organism evidence="1 2">
    <name type="scientific">Ascobolus immersus RN42</name>
    <dbReference type="NCBI Taxonomy" id="1160509"/>
    <lineage>
        <taxon>Eukaryota</taxon>
        <taxon>Fungi</taxon>
        <taxon>Dikarya</taxon>
        <taxon>Ascomycota</taxon>
        <taxon>Pezizomycotina</taxon>
        <taxon>Pezizomycetes</taxon>
        <taxon>Pezizales</taxon>
        <taxon>Ascobolaceae</taxon>
        <taxon>Ascobolus</taxon>
    </lineage>
</organism>
<evidence type="ECO:0000313" key="1">
    <source>
        <dbReference type="EMBL" id="RPA72045.1"/>
    </source>
</evidence>
<dbReference type="EMBL" id="ML119883">
    <property type="protein sequence ID" value="RPA72045.1"/>
    <property type="molecule type" value="Genomic_DNA"/>
</dbReference>
<sequence>MVENIPIFSSPTPGTPTRRRRELELRHLTSPKIPRTSSGTIGTKERLVLASKQTATNELQAHSLFNGSMGCGFAEWLTSSRPKKAPQSQIAKRNSPLRKFHRPFERVCACDPALILILNKLSTPDIISLMWTSRTVSHFVCSQTGADVFKEIVMVRDERWPMLSGVHNRRRRRDLSWRFSGKPVDPWKPASQFFKEVIEWVAHYKEMDDIEKRVQWATDFRLQAERLSQADLLDRHSMEKLMALAQHDRLSELVDIAKWKLSDAEAYLEIEFPKHLYTVEPQKSNPFAAPLAALDCSAVEDAVAPDVMTAFFAKFNDFSFNSYFSRLRYPQNITRIILDGTSITNRGLSRILRAVERNLEFISTRSCRNISAKVYTDWLEDLTLAGEVIPLEEINTFGAAGLEGRYLSSHTLMNPLDYYRNGYSPPNFTKFGSCMPVTGHAKYTIPLLIPQHFSLEEKLFIYEWMLYQLQKDDIEWKEYCQMKGLDRKVHYFSGGLILHEIPEQTRLMAVCGFLGVDLDVNFCAGGKNCYSYQNSIVPKIINEDCAGPSISFPSGFRIPRNYYDLLNKWNDPHPFNLTQRYRRREEGGMPCRSCGHYENKRARDYPGTPLPRGRWMELVHSFHNWEARLALSKIGGVNYNQDEIGWNRICGTGDFFCMNCVIMQSQGLPAPWRLPLLPDTLLYADICELHTPICGNCIHINDVVVQCKMPNCRKLICTLCHPNGVSLVPIHRGMDPSLPEHLKAPFLHDPFTAVIGDIVGGATDMPERKKLREHLAKLGCEEVVLYDRCDICHDTVCTDCQQITAESFSSCFGSCGRKICNPCTARVCDACDRSLCGECAAYDDKQRQEIWSLISEWVSSLANPDNDNEFQECSRCMLKSKIAYLEAKGHIIPGKEQHPQLFPEDVYDEEHNLYSDSSECDELSPMDTESLNQYDWLGEYLREELPSISEVLASKPDLTFNAKLSSFVAGHTPEELKSDGTCVSGGLEAQRINKTALVKTALDKLCEQEKIRICRAIFICATLRPLLPYLQPEMWYQYELADPELPLYEQKPEGIRLIPQRINHSKYPKIIDQLQNKDTEKFIWDEYFKTSLQVQIEAWKKSQRASAEQGVPYQEPEAFSHTVTANHLLKFIYCTYNRFIIPEMRKEKFGKLDNSRALNLIRHQYIYNESLLHALKTEMPDEYIDWDFIVGPKLMQKYLDPKIGIWKINKALNVNYAKHIFKSLAWHTSCQERLSQYMCDWWFRRAMDLYGTIPSQYSQADYEAELAEKEKFQRIDRKSNPKPVFQPDDTEIACLGSVYEMLPLPGTNFSPNIMFNDYT</sequence>
<reference evidence="1 2" key="1">
    <citation type="journal article" date="2018" name="Nat. Ecol. Evol.">
        <title>Pezizomycetes genomes reveal the molecular basis of ectomycorrhizal truffle lifestyle.</title>
        <authorList>
            <person name="Murat C."/>
            <person name="Payen T."/>
            <person name="Noel B."/>
            <person name="Kuo A."/>
            <person name="Morin E."/>
            <person name="Chen J."/>
            <person name="Kohler A."/>
            <person name="Krizsan K."/>
            <person name="Balestrini R."/>
            <person name="Da Silva C."/>
            <person name="Montanini B."/>
            <person name="Hainaut M."/>
            <person name="Levati E."/>
            <person name="Barry K.W."/>
            <person name="Belfiori B."/>
            <person name="Cichocki N."/>
            <person name="Clum A."/>
            <person name="Dockter R.B."/>
            <person name="Fauchery L."/>
            <person name="Guy J."/>
            <person name="Iotti M."/>
            <person name="Le Tacon F."/>
            <person name="Lindquist E.A."/>
            <person name="Lipzen A."/>
            <person name="Malagnac F."/>
            <person name="Mello A."/>
            <person name="Molinier V."/>
            <person name="Miyauchi S."/>
            <person name="Poulain J."/>
            <person name="Riccioni C."/>
            <person name="Rubini A."/>
            <person name="Sitrit Y."/>
            <person name="Splivallo R."/>
            <person name="Traeger S."/>
            <person name="Wang M."/>
            <person name="Zifcakova L."/>
            <person name="Wipf D."/>
            <person name="Zambonelli A."/>
            <person name="Paolocci F."/>
            <person name="Nowrousian M."/>
            <person name="Ottonello S."/>
            <person name="Baldrian P."/>
            <person name="Spatafora J.W."/>
            <person name="Henrissat B."/>
            <person name="Nagy L.G."/>
            <person name="Aury J.M."/>
            <person name="Wincker P."/>
            <person name="Grigoriev I.V."/>
            <person name="Bonfante P."/>
            <person name="Martin F.M."/>
        </authorList>
    </citation>
    <scope>NUCLEOTIDE SEQUENCE [LARGE SCALE GENOMIC DNA]</scope>
    <source>
        <strain evidence="1 2">RN42</strain>
    </source>
</reference>
<accession>A0A3N4HCI1</accession>
<keyword evidence="2" id="KW-1185">Reference proteome</keyword>
<protein>
    <submittedName>
        <fullName evidence="1">Uncharacterized protein</fullName>
    </submittedName>
</protein>
<name>A0A3N4HCI1_ASCIM</name>
<evidence type="ECO:0000313" key="2">
    <source>
        <dbReference type="Proteomes" id="UP000275078"/>
    </source>
</evidence>
<proteinExistence type="predicted"/>